<evidence type="ECO:0000313" key="1">
    <source>
        <dbReference type="EMBL" id="VVM05078.1"/>
    </source>
</evidence>
<name>A0A5E6M9V0_9BACT</name>
<organism evidence="1 2">
    <name type="scientific">Methylacidimicrobium cyclopophantes</name>
    <dbReference type="NCBI Taxonomy" id="1041766"/>
    <lineage>
        <taxon>Bacteria</taxon>
        <taxon>Pseudomonadati</taxon>
        <taxon>Verrucomicrobiota</taxon>
        <taxon>Methylacidimicrobium</taxon>
    </lineage>
</organism>
<protein>
    <submittedName>
        <fullName evidence="1">Uncharacterized protein</fullName>
    </submittedName>
</protein>
<comment type="caution">
    <text evidence="1">The sequence shown here is derived from an EMBL/GenBank/DDBJ whole genome shotgun (WGS) entry which is preliminary data.</text>
</comment>
<dbReference type="EMBL" id="CABFUZ020000080">
    <property type="protein sequence ID" value="VVM05078.1"/>
    <property type="molecule type" value="Genomic_DNA"/>
</dbReference>
<proteinExistence type="predicted"/>
<evidence type="ECO:0000313" key="2">
    <source>
        <dbReference type="Proteomes" id="UP000381693"/>
    </source>
</evidence>
<dbReference type="Proteomes" id="UP000381693">
    <property type="component" value="Unassembled WGS sequence"/>
</dbReference>
<dbReference type="AlphaFoldDB" id="A0A5E6M9V0"/>
<gene>
    <name evidence="1" type="ORF">MAMC_00393</name>
</gene>
<sequence length="46" mass="5188">MTRREQGLAFFLLVLLTLGGMVKLLRESFGGKDLDRGLVEELPRDP</sequence>
<reference evidence="1" key="1">
    <citation type="submission" date="2019-09" db="EMBL/GenBank/DDBJ databases">
        <authorList>
            <person name="Cremers G."/>
        </authorList>
    </citation>
    <scope>NUCLEOTIDE SEQUENCE [LARGE SCALE GENOMIC DNA]</scope>
    <source>
        <strain evidence="1">3B</strain>
    </source>
</reference>
<accession>A0A5E6M9V0</accession>
<keyword evidence="2" id="KW-1185">Reference proteome</keyword>